<dbReference type="SUPFAM" id="SSF81593">
    <property type="entry name" value="Nucleotidyltransferase substrate binding subunit/domain"/>
    <property type="match status" value="1"/>
</dbReference>
<gene>
    <name evidence="1" type="ORF">CCS01_06935</name>
</gene>
<dbReference type="InterPro" id="IPR010235">
    <property type="entry name" value="HepT"/>
</dbReference>
<dbReference type="Pfam" id="PF08780">
    <property type="entry name" value="NTase_sub_bind"/>
    <property type="match status" value="1"/>
</dbReference>
<protein>
    <submittedName>
        <fullName evidence="1">Nucleotidyltransferase</fullName>
    </submittedName>
</protein>
<comment type="caution">
    <text evidence="1">The sequence shown here is derived from an EMBL/GenBank/DDBJ whole genome shotgun (WGS) entry which is preliminary data.</text>
</comment>
<dbReference type="AlphaFoldDB" id="A0A2S6NKN7"/>
<dbReference type="OrthoDB" id="9810452at2"/>
<dbReference type="GO" id="GO:0016740">
    <property type="term" value="F:transferase activity"/>
    <property type="evidence" value="ECO:0007669"/>
    <property type="project" value="UniProtKB-KW"/>
</dbReference>
<keyword evidence="2" id="KW-1185">Reference proteome</keyword>
<dbReference type="EMBL" id="NHRY01000070">
    <property type="protein sequence ID" value="PPQ35600.1"/>
    <property type="molecule type" value="Genomic_DNA"/>
</dbReference>
<sequence length="135" mass="15510">MDIDISPLARAIERLEEGVAVYQRDTSQTLIRDGLVQRFEFTYEISHKLLRRYLAANPGPPELISGMNFADIIRLGNEQGLLLGDWRRWKTFRDMRARTSHSYDEAVALEVVAGIPAFLDEARVLRDRLRARLAP</sequence>
<dbReference type="NCBIfam" id="TIGR01987">
    <property type="entry name" value="HI0074"/>
    <property type="match status" value="1"/>
</dbReference>
<reference evidence="1 2" key="1">
    <citation type="journal article" date="2018" name="Arch. Microbiol.">
        <title>New insights into the metabolic potential of the phototrophic purple bacterium Rhodopila globiformis DSM 161(T) from its draft genome sequence and evidence for a vanadium-dependent nitrogenase.</title>
        <authorList>
            <person name="Imhoff J.F."/>
            <person name="Rahn T."/>
            <person name="Kunzel S."/>
            <person name="Neulinger S.C."/>
        </authorList>
    </citation>
    <scope>NUCLEOTIDE SEQUENCE [LARGE SCALE GENOMIC DNA]</scope>
    <source>
        <strain evidence="1 2">DSM 161</strain>
    </source>
</reference>
<dbReference type="Gene3D" id="1.20.120.330">
    <property type="entry name" value="Nucleotidyltransferases domain 2"/>
    <property type="match status" value="1"/>
</dbReference>
<organism evidence="1 2">
    <name type="scientific">Rhodopila globiformis</name>
    <name type="common">Rhodopseudomonas globiformis</name>
    <dbReference type="NCBI Taxonomy" id="1071"/>
    <lineage>
        <taxon>Bacteria</taxon>
        <taxon>Pseudomonadati</taxon>
        <taxon>Pseudomonadota</taxon>
        <taxon>Alphaproteobacteria</taxon>
        <taxon>Acetobacterales</taxon>
        <taxon>Acetobacteraceae</taxon>
        <taxon>Rhodopila</taxon>
    </lineage>
</organism>
<keyword evidence="1" id="KW-0808">Transferase</keyword>
<name>A0A2S6NKN7_RHOGL</name>
<dbReference type="Proteomes" id="UP000239724">
    <property type="component" value="Unassembled WGS sequence"/>
</dbReference>
<evidence type="ECO:0000313" key="1">
    <source>
        <dbReference type="EMBL" id="PPQ35600.1"/>
    </source>
</evidence>
<evidence type="ECO:0000313" key="2">
    <source>
        <dbReference type="Proteomes" id="UP000239724"/>
    </source>
</evidence>
<accession>A0A2S6NKN7</accession>
<dbReference type="RefSeq" id="WP_104518123.1">
    <property type="nucleotide sequence ID" value="NZ_NHRY01000070.1"/>
</dbReference>
<proteinExistence type="predicted"/>